<reference evidence="1 2" key="1">
    <citation type="submission" date="2019-07" db="EMBL/GenBank/DDBJ databases">
        <title>R&amp;d 2014.</title>
        <authorList>
            <person name="Klenk H.-P."/>
        </authorList>
    </citation>
    <scope>NUCLEOTIDE SEQUENCE [LARGE SCALE GENOMIC DNA]</scope>
    <source>
        <strain evidence="1 2">DSM 43868</strain>
    </source>
</reference>
<evidence type="ECO:0000313" key="1">
    <source>
        <dbReference type="EMBL" id="TWH67775.1"/>
    </source>
</evidence>
<dbReference type="EMBL" id="VLKE01000001">
    <property type="protein sequence ID" value="TWH67775.1"/>
    <property type="molecule type" value="Genomic_DNA"/>
</dbReference>
<organism evidence="1 2">
    <name type="scientific">Micromonospora olivasterospora</name>
    <dbReference type="NCBI Taxonomy" id="1880"/>
    <lineage>
        <taxon>Bacteria</taxon>
        <taxon>Bacillati</taxon>
        <taxon>Actinomycetota</taxon>
        <taxon>Actinomycetes</taxon>
        <taxon>Micromonosporales</taxon>
        <taxon>Micromonosporaceae</taxon>
        <taxon>Micromonospora</taxon>
    </lineage>
</organism>
<dbReference type="OrthoDB" id="9776021at2"/>
<dbReference type="Proteomes" id="UP000319825">
    <property type="component" value="Unassembled WGS sequence"/>
</dbReference>
<protein>
    <submittedName>
        <fullName evidence="1">Uncharacterized protein</fullName>
    </submittedName>
</protein>
<evidence type="ECO:0000313" key="2">
    <source>
        <dbReference type="Proteomes" id="UP000319825"/>
    </source>
</evidence>
<dbReference type="AlphaFoldDB" id="A0A562IAM2"/>
<gene>
    <name evidence="1" type="ORF">JD77_02760</name>
</gene>
<sequence length="61" mass="6650">MATSQATSQEGPCLPCRPARRRTTAEVHDYVDEHVGVLAAMWRKRSRSYAQLGFTAVDGGG</sequence>
<proteinExistence type="predicted"/>
<comment type="caution">
    <text evidence="1">The sequence shown here is derived from an EMBL/GenBank/DDBJ whole genome shotgun (WGS) entry which is preliminary data.</text>
</comment>
<accession>A0A562IAM2</accession>
<keyword evidence="2" id="KW-1185">Reference proteome</keyword>
<name>A0A562IAM2_MICOL</name>
<dbReference type="RefSeq" id="WP_145774705.1">
    <property type="nucleotide sequence ID" value="NZ_BAAATQ010000321.1"/>
</dbReference>